<comment type="caution">
    <text evidence="4">The sequence shown here is derived from an EMBL/GenBank/DDBJ whole genome shotgun (WGS) entry which is preliminary data.</text>
</comment>
<keyword evidence="2" id="KW-0597">Phosphoprotein</keyword>
<dbReference type="Pfam" id="PF00550">
    <property type="entry name" value="PP-binding"/>
    <property type="match status" value="1"/>
</dbReference>
<evidence type="ECO:0000313" key="4">
    <source>
        <dbReference type="EMBL" id="NRN71012.1"/>
    </source>
</evidence>
<evidence type="ECO:0000259" key="3">
    <source>
        <dbReference type="PROSITE" id="PS50075"/>
    </source>
</evidence>
<feature type="domain" description="Carrier" evidence="3">
    <location>
        <begin position="3"/>
        <end position="81"/>
    </location>
</feature>
<dbReference type="SMART" id="SM00823">
    <property type="entry name" value="PKS_PP"/>
    <property type="match status" value="1"/>
</dbReference>
<dbReference type="PROSITE" id="PS50075">
    <property type="entry name" value="CARRIER"/>
    <property type="match status" value="1"/>
</dbReference>
<evidence type="ECO:0000256" key="2">
    <source>
        <dbReference type="ARBA" id="ARBA00022553"/>
    </source>
</evidence>
<reference evidence="4 5" key="1">
    <citation type="submission" date="2020-01" db="EMBL/GenBank/DDBJ databases">
        <title>Kibdelosporangium persica a novel Actinomycetes from a hot desert in Iran.</title>
        <authorList>
            <person name="Safaei N."/>
            <person name="Zaburannyi N."/>
            <person name="Mueller R."/>
            <person name="Wink J."/>
        </authorList>
    </citation>
    <scope>NUCLEOTIDE SEQUENCE [LARGE SCALE GENOMIC DNA]</scope>
    <source>
        <strain evidence="4 5">4NS15</strain>
    </source>
</reference>
<keyword evidence="5" id="KW-1185">Reference proteome</keyword>
<dbReference type="SUPFAM" id="SSF47336">
    <property type="entry name" value="ACP-like"/>
    <property type="match status" value="1"/>
</dbReference>
<dbReference type="RefSeq" id="WP_173142179.1">
    <property type="nucleotide sequence ID" value="NZ_CBCSGW010000020.1"/>
</dbReference>
<proteinExistence type="predicted"/>
<protein>
    <submittedName>
        <fullName evidence="4">Actinorhodin polyketide synthase</fullName>
    </submittedName>
</protein>
<evidence type="ECO:0000313" key="5">
    <source>
        <dbReference type="Proteomes" id="UP000763557"/>
    </source>
</evidence>
<sequence>MSEFTLDDLREIMRASTGVDEGVDLDGDIADVEFDDLGYDSLAVLELCGQVGRRYGVQISDDAASEMPTPARAVEFINTMVAKARV</sequence>
<dbReference type="Proteomes" id="UP000763557">
    <property type="component" value="Unassembled WGS sequence"/>
</dbReference>
<dbReference type="PROSITE" id="PS00012">
    <property type="entry name" value="PHOSPHOPANTETHEINE"/>
    <property type="match status" value="1"/>
</dbReference>
<evidence type="ECO:0000256" key="1">
    <source>
        <dbReference type="ARBA" id="ARBA00022450"/>
    </source>
</evidence>
<organism evidence="4 5">
    <name type="scientific">Kibdelosporangium persicum</name>
    <dbReference type="NCBI Taxonomy" id="2698649"/>
    <lineage>
        <taxon>Bacteria</taxon>
        <taxon>Bacillati</taxon>
        <taxon>Actinomycetota</taxon>
        <taxon>Actinomycetes</taxon>
        <taxon>Pseudonocardiales</taxon>
        <taxon>Pseudonocardiaceae</taxon>
        <taxon>Kibdelosporangium</taxon>
    </lineage>
</organism>
<accession>A0ABX2FJF0</accession>
<name>A0ABX2FJF0_9PSEU</name>
<dbReference type="InterPro" id="IPR009081">
    <property type="entry name" value="PP-bd_ACP"/>
</dbReference>
<keyword evidence="1" id="KW-0596">Phosphopantetheine</keyword>
<dbReference type="InterPro" id="IPR020806">
    <property type="entry name" value="PKS_PP-bd"/>
</dbReference>
<dbReference type="InterPro" id="IPR006162">
    <property type="entry name" value="Ppantetheine_attach_site"/>
</dbReference>
<dbReference type="EMBL" id="JAAATY010000049">
    <property type="protein sequence ID" value="NRN71012.1"/>
    <property type="molecule type" value="Genomic_DNA"/>
</dbReference>
<gene>
    <name evidence="4" type="ORF">GC106_82870</name>
</gene>
<dbReference type="Gene3D" id="1.10.1200.10">
    <property type="entry name" value="ACP-like"/>
    <property type="match status" value="1"/>
</dbReference>
<dbReference type="InterPro" id="IPR036736">
    <property type="entry name" value="ACP-like_sf"/>
</dbReference>